<protein>
    <submittedName>
        <fullName evidence="1">Uncharacterized protein</fullName>
    </submittedName>
</protein>
<dbReference type="AlphaFoldDB" id="A0A251XC01"/>
<sequence length="101" mass="11700">MAMLADTFPLDVRAVLTTARTLHISEFEVFRLAYQKWYGQHVDTAQLENFFVAYLFDSETPHWVRHFTSQVMALKQEGIAAQIELDRLEIKAQINQGLLIC</sequence>
<dbReference type="OrthoDB" id="5740883at2"/>
<name>A0A251XC01_9GAMM</name>
<dbReference type="Proteomes" id="UP000194798">
    <property type="component" value="Unassembled WGS sequence"/>
</dbReference>
<reference evidence="1 2" key="1">
    <citation type="submission" date="2016-12" db="EMBL/GenBank/DDBJ databases">
        <title>Thioflexothrix psekupsii D3 genome sequencing and assembly.</title>
        <authorList>
            <person name="Fomenkov A."/>
            <person name="Vincze T."/>
            <person name="Grabovich M."/>
            <person name="Anton B.P."/>
            <person name="Dubinina G."/>
            <person name="Orlova M."/>
            <person name="Belousova E."/>
            <person name="Roberts R.J."/>
        </authorList>
    </citation>
    <scope>NUCLEOTIDE SEQUENCE [LARGE SCALE GENOMIC DNA]</scope>
    <source>
        <strain evidence="1">D3</strain>
    </source>
</reference>
<accession>A0A251XC01</accession>
<organism evidence="1 2">
    <name type="scientific">Thioflexithrix psekupsensis</name>
    <dbReference type="NCBI Taxonomy" id="1570016"/>
    <lineage>
        <taxon>Bacteria</taxon>
        <taxon>Pseudomonadati</taxon>
        <taxon>Pseudomonadota</taxon>
        <taxon>Gammaproteobacteria</taxon>
        <taxon>Thiotrichales</taxon>
        <taxon>Thioflexithrix</taxon>
    </lineage>
</organism>
<proteinExistence type="predicted"/>
<comment type="caution">
    <text evidence="1">The sequence shown here is derived from an EMBL/GenBank/DDBJ whole genome shotgun (WGS) entry which is preliminary data.</text>
</comment>
<gene>
    <name evidence="1" type="ORF">TPSD3_00600</name>
</gene>
<evidence type="ECO:0000313" key="2">
    <source>
        <dbReference type="Proteomes" id="UP000194798"/>
    </source>
</evidence>
<dbReference type="EMBL" id="MSLT01000001">
    <property type="protein sequence ID" value="OUD16257.1"/>
    <property type="molecule type" value="Genomic_DNA"/>
</dbReference>
<keyword evidence="2" id="KW-1185">Reference proteome</keyword>
<evidence type="ECO:0000313" key="1">
    <source>
        <dbReference type="EMBL" id="OUD16257.1"/>
    </source>
</evidence>
<dbReference type="RefSeq" id="WP_086486658.1">
    <property type="nucleotide sequence ID" value="NZ_MSLT01000001.1"/>
</dbReference>